<dbReference type="InterPro" id="IPR032710">
    <property type="entry name" value="NTF2-like_dom_sf"/>
</dbReference>
<keyword evidence="2" id="KW-1185">Reference proteome</keyword>
<dbReference type="Proteomes" id="UP000186303">
    <property type="component" value="Chromosome 7"/>
</dbReference>
<evidence type="ECO:0000313" key="1">
    <source>
        <dbReference type="EMBL" id="SHO79719.1"/>
    </source>
</evidence>
<evidence type="ECO:0000313" key="2">
    <source>
        <dbReference type="Proteomes" id="UP000186303"/>
    </source>
</evidence>
<dbReference type="InterPro" id="IPR007727">
    <property type="entry name" value="Spo12"/>
</dbReference>
<dbReference type="EMBL" id="LT671827">
    <property type="protein sequence ID" value="SHO79719.1"/>
    <property type="molecule type" value="Genomic_DNA"/>
</dbReference>
<reference evidence="2" key="1">
    <citation type="journal article" date="2017" name="Nucleic Acids Res.">
        <title>Proteogenomics produces comprehensive and highly accurate protein-coding gene annotation in a complete genome assembly of Malassezia sympodialis.</title>
        <authorList>
            <person name="Zhu Y."/>
            <person name="Engstroem P.G."/>
            <person name="Tellgren-Roth C."/>
            <person name="Baudo C.D."/>
            <person name="Kennell J.C."/>
            <person name="Sun S."/>
            <person name="Billmyre R.B."/>
            <person name="Schroeder M.S."/>
            <person name="Andersson A."/>
            <person name="Holm T."/>
            <person name="Sigurgeirsson B."/>
            <person name="Wu G."/>
            <person name="Sankaranarayanan S.R."/>
            <person name="Siddharthan R."/>
            <person name="Sanyal K."/>
            <person name="Lundeberg J."/>
            <person name="Nystedt B."/>
            <person name="Boekhout T."/>
            <person name="Dawson T.L. Jr."/>
            <person name="Heitman J."/>
            <person name="Scheynius A."/>
            <person name="Lehtioe J."/>
        </authorList>
    </citation>
    <scope>NUCLEOTIDE SEQUENCE [LARGE SCALE GENOMIC DNA]</scope>
    <source>
        <strain evidence="2">ATCC 42132</strain>
    </source>
</reference>
<dbReference type="STRING" id="1230383.M5E8P2"/>
<dbReference type="VEuPathDB" id="FungiDB:MSYG_4069"/>
<proteinExistence type="predicted"/>
<dbReference type="Pfam" id="PF05032">
    <property type="entry name" value="Spo12"/>
    <property type="match status" value="1"/>
</dbReference>
<gene>
    <name evidence="1" type="ORF">MSYG_4069</name>
</gene>
<dbReference type="AlphaFoldDB" id="M5E8P2"/>
<dbReference type="RefSeq" id="XP_018740244.1">
    <property type="nucleotide sequence ID" value="XM_018883490.1"/>
</dbReference>
<protein>
    <submittedName>
        <fullName evidence="1">Uncharacterized protein</fullName>
    </submittedName>
</protein>
<name>M5E8P2_MALS4</name>
<organism evidence="1 2">
    <name type="scientific">Malassezia sympodialis (strain ATCC 42132)</name>
    <name type="common">Atopic eczema-associated yeast</name>
    <dbReference type="NCBI Taxonomy" id="1230383"/>
    <lineage>
        <taxon>Eukaryota</taxon>
        <taxon>Fungi</taxon>
        <taxon>Dikarya</taxon>
        <taxon>Basidiomycota</taxon>
        <taxon>Ustilaginomycotina</taxon>
        <taxon>Malasseziomycetes</taxon>
        <taxon>Malasseziales</taxon>
        <taxon>Malasseziaceae</taxon>
        <taxon>Malassezia</taxon>
    </lineage>
</organism>
<dbReference type="SUPFAM" id="SSF54427">
    <property type="entry name" value="NTF2-like"/>
    <property type="match status" value="1"/>
</dbReference>
<dbReference type="KEGG" id="msym:MSY001_1679"/>
<dbReference type="HOGENOM" id="CLU_1225225_0_0_1"/>
<sequence length="189" mass="20543">MSHYPMPPKCNAAGLAPEHSMVLPERAAREDESSILEALAHPTDLAAQVFAPDVIYSMPTGEVVVGKDAVLARWVMPQHASLRLLETPASLPARTMVLDKAGASAERSLVVLKRREHDGLIASVTEEIGHRKPTVPLAARAATHVFSSPTDMMMSPCSSKLHLAKRRHHMKAKPTRLFADQMDSAASRT</sequence>
<accession>M5E8P2</accession>
<dbReference type="OrthoDB" id="2400485at2759"/>
<dbReference type="OMA" id="HHMKAKP"/>